<keyword evidence="4 7" id="KW-0704">Schiff base</keyword>
<dbReference type="CDD" id="cd00959">
    <property type="entry name" value="DeoC"/>
    <property type="match status" value="1"/>
</dbReference>
<dbReference type="RefSeq" id="WP_145074566.1">
    <property type="nucleotide sequence ID" value="NZ_CP036425.1"/>
</dbReference>
<dbReference type="GO" id="GO:0004139">
    <property type="term" value="F:deoxyribose-phosphate aldolase activity"/>
    <property type="evidence" value="ECO:0007669"/>
    <property type="project" value="UniProtKB-UniRule"/>
</dbReference>
<dbReference type="GO" id="GO:0009264">
    <property type="term" value="P:deoxyribonucleotide catabolic process"/>
    <property type="evidence" value="ECO:0007669"/>
    <property type="project" value="UniProtKB-UniRule"/>
</dbReference>
<reference evidence="8 9" key="1">
    <citation type="submission" date="2019-02" db="EMBL/GenBank/DDBJ databases">
        <title>Deep-cultivation of Planctomycetes and their phenomic and genomic characterization uncovers novel biology.</title>
        <authorList>
            <person name="Wiegand S."/>
            <person name="Jogler M."/>
            <person name="Boedeker C."/>
            <person name="Pinto D."/>
            <person name="Vollmers J."/>
            <person name="Rivas-Marin E."/>
            <person name="Kohn T."/>
            <person name="Peeters S.H."/>
            <person name="Heuer A."/>
            <person name="Rast P."/>
            <person name="Oberbeckmann S."/>
            <person name="Bunk B."/>
            <person name="Jeske O."/>
            <person name="Meyerdierks A."/>
            <person name="Storesund J.E."/>
            <person name="Kallscheuer N."/>
            <person name="Luecker S."/>
            <person name="Lage O.M."/>
            <person name="Pohl T."/>
            <person name="Merkel B.J."/>
            <person name="Hornburger P."/>
            <person name="Mueller R.-W."/>
            <person name="Bruemmer F."/>
            <person name="Labrenz M."/>
            <person name="Spormann A.M."/>
            <person name="Op den Camp H."/>
            <person name="Overmann J."/>
            <person name="Amann R."/>
            <person name="Jetten M.S.M."/>
            <person name="Mascher T."/>
            <person name="Medema M.H."/>
            <person name="Devos D.P."/>
            <person name="Kaster A.-K."/>
            <person name="Ovreas L."/>
            <person name="Rohde M."/>
            <person name="Galperin M.Y."/>
            <person name="Jogler C."/>
        </authorList>
    </citation>
    <scope>NUCLEOTIDE SEQUENCE [LARGE SCALE GENOMIC DNA]</scope>
    <source>
        <strain evidence="8 9">KS4</strain>
    </source>
</reference>
<organism evidence="8 9">
    <name type="scientific">Poriferisphaera corsica</name>
    <dbReference type="NCBI Taxonomy" id="2528020"/>
    <lineage>
        <taxon>Bacteria</taxon>
        <taxon>Pseudomonadati</taxon>
        <taxon>Planctomycetota</taxon>
        <taxon>Phycisphaerae</taxon>
        <taxon>Phycisphaerales</taxon>
        <taxon>Phycisphaeraceae</taxon>
        <taxon>Poriferisphaera</taxon>
    </lineage>
</organism>
<keyword evidence="2 7" id="KW-0963">Cytoplasm</keyword>
<comment type="subcellular location">
    <subcellularLocation>
        <location evidence="7">Cytoplasm</location>
    </subcellularLocation>
</comment>
<comment type="catalytic activity">
    <reaction evidence="5 7">
        <text>2-deoxy-D-ribose 5-phosphate = D-glyceraldehyde 3-phosphate + acetaldehyde</text>
        <dbReference type="Rhea" id="RHEA:12821"/>
        <dbReference type="ChEBI" id="CHEBI:15343"/>
        <dbReference type="ChEBI" id="CHEBI:59776"/>
        <dbReference type="ChEBI" id="CHEBI:62877"/>
        <dbReference type="EC" id="4.1.2.4"/>
    </reaction>
</comment>
<evidence type="ECO:0000256" key="4">
    <source>
        <dbReference type="ARBA" id="ARBA00023270"/>
    </source>
</evidence>
<dbReference type="PANTHER" id="PTHR10889:SF1">
    <property type="entry name" value="DEOXYRIBOSE-PHOSPHATE ALDOLASE"/>
    <property type="match status" value="1"/>
</dbReference>
<evidence type="ECO:0000256" key="7">
    <source>
        <dbReference type="HAMAP-Rule" id="MF_00114"/>
    </source>
</evidence>
<dbReference type="NCBIfam" id="TIGR00126">
    <property type="entry name" value="deoC"/>
    <property type="match status" value="1"/>
</dbReference>
<dbReference type="KEGG" id="pcor:KS4_06840"/>
<dbReference type="AlphaFoldDB" id="A0A517YQY8"/>
<proteinExistence type="inferred from homology"/>
<comment type="function">
    <text evidence="6 7">Catalyzes a reversible aldol reaction between acetaldehyde and D-glyceraldehyde 3-phosphate to generate 2-deoxy-D-ribose 5-phosphate.</text>
</comment>
<protein>
    <recommendedName>
        <fullName evidence="7">Deoxyribose-phosphate aldolase</fullName>
        <shortName evidence="7">DERA</shortName>
        <ecNumber evidence="7">4.1.2.4</ecNumber>
    </recommendedName>
    <alternativeName>
        <fullName evidence="7">2-deoxy-D-ribose 5-phosphate aldolase</fullName>
    </alternativeName>
    <alternativeName>
        <fullName evidence="7">Phosphodeoxyriboaldolase</fullName>
        <shortName evidence="7">Deoxyriboaldolase</shortName>
    </alternativeName>
</protein>
<dbReference type="Proteomes" id="UP000317369">
    <property type="component" value="Chromosome"/>
</dbReference>
<evidence type="ECO:0000256" key="1">
    <source>
        <dbReference type="ARBA" id="ARBA00010936"/>
    </source>
</evidence>
<dbReference type="InterPro" id="IPR028581">
    <property type="entry name" value="DeoC_typeI"/>
</dbReference>
<accession>A0A517YQY8</accession>
<evidence type="ECO:0000313" key="8">
    <source>
        <dbReference type="EMBL" id="QDU32650.1"/>
    </source>
</evidence>
<dbReference type="UniPathway" id="UPA00002">
    <property type="reaction ID" value="UER00468"/>
</dbReference>
<evidence type="ECO:0000256" key="6">
    <source>
        <dbReference type="ARBA" id="ARBA00056337"/>
    </source>
</evidence>
<dbReference type="SUPFAM" id="SSF51569">
    <property type="entry name" value="Aldolase"/>
    <property type="match status" value="1"/>
</dbReference>
<dbReference type="InterPro" id="IPR002915">
    <property type="entry name" value="DeoC/FbaB/LacD_aldolase"/>
</dbReference>
<dbReference type="Pfam" id="PF01791">
    <property type="entry name" value="DeoC"/>
    <property type="match status" value="1"/>
</dbReference>
<comment type="similarity">
    <text evidence="1 7">Belongs to the DeoC/FbaB aldolase family. DeoC type 1 subfamily.</text>
</comment>
<keyword evidence="9" id="KW-1185">Reference proteome</keyword>
<dbReference type="GO" id="GO:0006018">
    <property type="term" value="P:2-deoxyribose 1-phosphate catabolic process"/>
    <property type="evidence" value="ECO:0007669"/>
    <property type="project" value="UniProtKB-UniRule"/>
</dbReference>
<dbReference type="PIRSF" id="PIRSF001357">
    <property type="entry name" value="DeoC"/>
    <property type="match status" value="1"/>
</dbReference>
<keyword evidence="3 7" id="KW-0456">Lyase</keyword>
<dbReference type="GO" id="GO:0016052">
    <property type="term" value="P:carbohydrate catabolic process"/>
    <property type="evidence" value="ECO:0007669"/>
    <property type="project" value="TreeGrafter"/>
</dbReference>
<name>A0A517YQY8_9BACT</name>
<evidence type="ECO:0000313" key="9">
    <source>
        <dbReference type="Proteomes" id="UP000317369"/>
    </source>
</evidence>
<evidence type="ECO:0000256" key="3">
    <source>
        <dbReference type="ARBA" id="ARBA00023239"/>
    </source>
</evidence>
<dbReference type="InterPro" id="IPR011343">
    <property type="entry name" value="DeoC"/>
</dbReference>
<dbReference type="OrthoDB" id="9778711at2"/>
<feature type="active site" description="Schiff-base intermediate with acetaldehyde" evidence="7">
    <location>
        <position position="163"/>
    </location>
</feature>
<evidence type="ECO:0000256" key="5">
    <source>
        <dbReference type="ARBA" id="ARBA00048791"/>
    </source>
</evidence>
<dbReference type="EMBL" id="CP036425">
    <property type="protein sequence ID" value="QDU32650.1"/>
    <property type="molecule type" value="Genomic_DNA"/>
</dbReference>
<dbReference type="InterPro" id="IPR013785">
    <property type="entry name" value="Aldolase_TIM"/>
</dbReference>
<feature type="active site" description="Proton donor/acceptor" evidence="7">
    <location>
        <position position="192"/>
    </location>
</feature>
<dbReference type="SMART" id="SM01133">
    <property type="entry name" value="DeoC"/>
    <property type="match status" value="1"/>
</dbReference>
<dbReference type="PANTHER" id="PTHR10889">
    <property type="entry name" value="DEOXYRIBOSE-PHOSPHATE ALDOLASE"/>
    <property type="match status" value="1"/>
</dbReference>
<dbReference type="Gene3D" id="3.20.20.70">
    <property type="entry name" value="Aldolase class I"/>
    <property type="match status" value="1"/>
</dbReference>
<sequence>MDLAKYFDHANLRAEASEGDIRQLCAEAEEWGFAAVCVNGRYVRLASELLAGSGVRVGTVAGFPIGAMDEQMKQSEALQAMMAGAKDVDYVAHIPTLMDCDKAKIAEQFKAYVDVLRSADEDVCVKVILETALLMKDVDVAEGERRIAVSCDAAIDAGVDFVKSSTGFHPAGSATIEAVKLLKRYAGPMKVKASGGIKTYEQTMAMIAAGADRIGGSSGVAIMQGGGDMDADY</sequence>
<comment type="pathway">
    <text evidence="7">Carbohydrate degradation; 2-deoxy-D-ribose 1-phosphate degradation; D-glyceraldehyde 3-phosphate and acetaldehyde from 2-deoxy-alpha-D-ribose 1-phosphate: step 2/2.</text>
</comment>
<dbReference type="EC" id="4.1.2.4" evidence="7"/>
<gene>
    <name evidence="7 8" type="primary">deoC</name>
    <name evidence="8" type="ORF">KS4_06840</name>
</gene>
<dbReference type="GO" id="GO:0005737">
    <property type="term" value="C:cytoplasm"/>
    <property type="evidence" value="ECO:0007669"/>
    <property type="project" value="UniProtKB-SubCell"/>
</dbReference>
<feature type="active site" description="Proton donor/acceptor" evidence="7">
    <location>
        <position position="89"/>
    </location>
</feature>
<evidence type="ECO:0000256" key="2">
    <source>
        <dbReference type="ARBA" id="ARBA00022490"/>
    </source>
</evidence>
<dbReference type="FunFam" id="3.20.20.70:FF:000044">
    <property type="entry name" value="Deoxyribose-phosphate aldolase"/>
    <property type="match status" value="1"/>
</dbReference>
<dbReference type="HAMAP" id="MF_00114">
    <property type="entry name" value="DeoC_type1"/>
    <property type="match status" value="1"/>
</dbReference>